<evidence type="ECO:0000259" key="12">
    <source>
        <dbReference type="PROSITE" id="PS50011"/>
    </source>
</evidence>
<dbReference type="PANTHER" id="PTHR44329:SF285">
    <property type="entry name" value="V-MOS MOLONEY MURINE SARCOMA VIRAL ONCO HOMOLOG"/>
    <property type="match status" value="1"/>
</dbReference>
<dbReference type="SMART" id="SM00220">
    <property type="entry name" value="S_TKc"/>
    <property type="match status" value="1"/>
</dbReference>
<dbReference type="PANTHER" id="PTHR44329">
    <property type="entry name" value="SERINE/THREONINE-PROTEIN KINASE TNNI3K-RELATED"/>
    <property type="match status" value="1"/>
</dbReference>
<evidence type="ECO:0000256" key="2">
    <source>
        <dbReference type="ARBA" id="ARBA00022527"/>
    </source>
</evidence>
<evidence type="ECO:0000256" key="5">
    <source>
        <dbReference type="ARBA" id="ARBA00022777"/>
    </source>
</evidence>
<feature type="chain" id="PRO_5043932563" description="non-specific serine/threonine protein kinase" evidence="11">
    <location>
        <begin position="17"/>
        <end position="579"/>
    </location>
</feature>
<dbReference type="InterPro" id="IPR011009">
    <property type="entry name" value="Kinase-like_dom_sf"/>
</dbReference>
<evidence type="ECO:0000256" key="7">
    <source>
        <dbReference type="ARBA" id="ARBA00047899"/>
    </source>
</evidence>
<gene>
    <name evidence="13" type="primary">mos</name>
    <name evidence="13" type="ORF">CDAR_608731</name>
</gene>
<dbReference type="GO" id="GO:0004674">
    <property type="term" value="F:protein serine/threonine kinase activity"/>
    <property type="evidence" value="ECO:0007669"/>
    <property type="project" value="UniProtKB-KW"/>
</dbReference>
<feature type="binding site" evidence="9">
    <location>
        <position position="347"/>
    </location>
    <ligand>
        <name>ATP</name>
        <dbReference type="ChEBI" id="CHEBI:30616"/>
    </ligand>
</feature>
<dbReference type="EC" id="2.7.11.1" evidence="1"/>
<feature type="compositionally biased region" description="Polar residues" evidence="10">
    <location>
        <begin position="181"/>
        <end position="202"/>
    </location>
</feature>
<comment type="catalytic activity">
    <reaction evidence="8">
        <text>L-seryl-[protein] + ATP = O-phospho-L-seryl-[protein] + ADP + H(+)</text>
        <dbReference type="Rhea" id="RHEA:17989"/>
        <dbReference type="Rhea" id="RHEA-COMP:9863"/>
        <dbReference type="Rhea" id="RHEA-COMP:11604"/>
        <dbReference type="ChEBI" id="CHEBI:15378"/>
        <dbReference type="ChEBI" id="CHEBI:29999"/>
        <dbReference type="ChEBI" id="CHEBI:30616"/>
        <dbReference type="ChEBI" id="CHEBI:83421"/>
        <dbReference type="ChEBI" id="CHEBI:456216"/>
        <dbReference type="EC" id="2.7.11.1"/>
    </reaction>
</comment>
<keyword evidence="6 9" id="KW-0067">ATP-binding</keyword>
<dbReference type="InterPro" id="IPR008271">
    <property type="entry name" value="Ser/Thr_kinase_AS"/>
</dbReference>
<feature type="signal peptide" evidence="11">
    <location>
        <begin position="1"/>
        <end position="16"/>
    </location>
</feature>
<evidence type="ECO:0000256" key="6">
    <source>
        <dbReference type="ARBA" id="ARBA00022840"/>
    </source>
</evidence>
<evidence type="ECO:0000256" key="9">
    <source>
        <dbReference type="PROSITE-ProRule" id="PRU10141"/>
    </source>
</evidence>
<evidence type="ECO:0000313" key="14">
    <source>
        <dbReference type="Proteomes" id="UP001054837"/>
    </source>
</evidence>
<keyword evidence="5" id="KW-0418">Kinase</keyword>
<keyword evidence="3" id="KW-0808">Transferase</keyword>
<accession>A0AAV4WJG5</accession>
<proteinExistence type="predicted"/>
<comment type="caution">
    <text evidence="13">The sequence shown here is derived from an EMBL/GenBank/DDBJ whole genome shotgun (WGS) entry which is preliminary data.</text>
</comment>
<evidence type="ECO:0000256" key="10">
    <source>
        <dbReference type="SAM" id="MobiDB-lite"/>
    </source>
</evidence>
<keyword evidence="2" id="KW-0723">Serine/threonine-protein kinase</keyword>
<evidence type="ECO:0000256" key="11">
    <source>
        <dbReference type="SAM" id="SignalP"/>
    </source>
</evidence>
<comment type="catalytic activity">
    <reaction evidence="7">
        <text>L-threonyl-[protein] + ATP = O-phospho-L-threonyl-[protein] + ADP + H(+)</text>
        <dbReference type="Rhea" id="RHEA:46608"/>
        <dbReference type="Rhea" id="RHEA-COMP:11060"/>
        <dbReference type="Rhea" id="RHEA-COMP:11605"/>
        <dbReference type="ChEBI" id="CHEBI:15378"/>
        <dbReference type="ChEBI" id="CHEBI:30013"/>
        <dbReference type="ChEBI" id="CHEBI:30616"/>
        <dbReference type="ChEBI" id="CHEBI:61977"/>
        <dbReference type="ChEBI" id="CHEBI:456216"/>
        <dbReference type="EC" id="2.7.11.1"/>
    </reaction>
</comment>
<reference evidence="13 14" key="1">
    <citation type="submission" date="2021-06" db="EMBL/GenBank/DDBJ databases">
        <title>Caerostris darwini draft genome.</title>
        <authorList>
            <person name="Kono N."/>
            <person name="Arakawa K."/>
        </authorList>
    </citation>
    <scope>NUCLEOTIDE SEQUENCE [LARGE SCALE GENOMIC DNA]</scope>
</reference>
<keyword evidence="11" id="KW-0732">Signal</keyword>
<evidence type="ECO:0000313" key="13">
    <source>
        <dbReference type="EMBL" id="GIY82782.1"/>
    </source>
</evidence>
<evidence type="ECO:0000256" key="1">
    <source>
        <dbReference type="ARBA" id="ARBA00012513"/>
    </source>
</evidence>
<sequence length="579" mass="64497">MDKILLLLLSITAALASPNCSEDEVLKCGYLGDKDWRGKTWPENETELDKACSDVEPNLDCQIAFVRRCPNSQLAGFSQYLIESKTLYGKLCVASDFRTKFLKNVPCLNHEFLNLYSVCENKFNVEEVGGFCAYNFAVLQCVIGDIKDKCGEDSVHGCFFYNRLMDPVLTLSPSHHHHSTGESLGNCSPQTANGSLSPQTTPKLPRRERLASFSRLIASENFVDLLPRKTANGGCRRRISFKGRNFNMETLPTIHVSPGSPKKTLKTRKIDAAFLQAAGKGCLDSPQMPFSPRLLSKPATHLSPSFQYPTPTKSPLYKLDRKNGFLGRGSFGNVTLCVYKDSKFAMKVTRQDSGQVGEKNFLKIRHPHLVAILHISYVAGKTLIFMEFAGHCNLQQVLDTKSELDFQRRISFCMQVLSGLRHCHRQRIVHADVKPANVIVSPYGVCKLGDFGHSFCLESTASKTPALTPEDVVGTAAYAAPEVLRGARPSYSSDVYSFGILLWQVQSREIPFAGEHPHVIIYKVAHYGARPSFGEVNDPIVGKYAGVAKLCWHDEPKERLDSSRALKMLQEIVQRIKQV</sequence>
<dbReference type="AlphaFoldDB" id="A0AAV4WJG5"/>
<dbReference type="EMBL" id="BPLQ01014740">
    <property type="protein sequence ID" value="GIY82782.1"/>
    <property type="molecule type" value="Genomic_DNA"/>
</dbReference>
<dbReference type="PROSITE" id="PS00108">
    <property type="entry name" value="PROTEIN_KINASE_ST"/>
    <property type="match status" value="1"/>
</dbReference>
<dbReference type="GO" id="GO:0005524">
    <property type="term" value="F:ATP binding"/>
    <property type="evidence" value="ECO:0007669"/>
    <property type="project" value="UniProtKB-UniRule"/>
</dbReference>
<evidence type="ECO:0000256" key="8">
    <source>
        <dbReference type="ARBA" id="ARBA00048679"/>
    </source>
</evidence>
<evidence type="ECO:0000256" key="3">
    <source>
        <dbReference type="ARBA" id="ARBA00022679"/>
    </source>
</evidence>
<dbReference type="InterPro" id="IPR000719">
    <property type="entry name" value="Prot_kinase_dom"/>
</dbReference>
<protein>
    <recommendedName>
        <fullName evidence="1">non-specific serine/threonine protein kinase</fullName>
        <ecNumber evidence="1">2.7.11.1</ecNumber>
    </recommendedName>
</protein>
<dbReference type="PROSITE" id="PS50011">
    <property type="entry name" value="PROTEIN_KINASE_DOM"/>
    <property type="match status" value="1"/>
</dbReference>
<dbReference type="InterPro" id="IPR051681">
    <property type="entry name" value="Ser/Thr_Kinases-Pseudokinases"/>
</dbReference>
<dbReference type="Gene3D" id="1.10.510.10">
    <property type="entry name" value="Transferase(Phosphotransferase) domain 1"/>
    <property type="match status" value="1"/>
</dbReference>
<dbReference type="InterPro" id="IPR017441">
    <property type="entry name" value="Protein_kinase_ATP_BS"/>
</dbReference>
<keyword evidence="14" id="KW-1185">Reference proteome</keyword>
<evidence type="ECO:0000256" key="4">
    <source>
        <dbReference type="ARBA" id="ARBA00022741"/>
    </source>
</evidence>
<feature type="domain" description="Protein kinase" evidence="12">
    <location>
        <begin position="320"/>
        <end position="573"/>
    </location>
</feature>
<dbReference type="PROSITE" id="PS00107">
    <property type="entry name" value="PROTEIN_KINASE_ATP"/>
    <property type="match status" value="1"/>
</dbReference>
<dbReference type="Pfam" id="PF00069">
    <property type="entry name" value="Pkinase"/>
    <property type="match status" value="1"/>
</dbReference>
<dbReference type="Proteomes" id="UP001054837">
    <property type="component" value="Unassembled WGS sequence"/>
</dbReference>
<dbReference type="SUPFAM" id="SSF56112">
    <property type="entry name" value="Protein kinase-like (PK-like)"/>
    <property type="match status" value="1"/>
</dbReference>
<name>A0AAV4WJG5_9ARAC</name>
<organism evidence="13 14">
    <name type="scientific">Caerostris darwini</name>
    <dbReference type="NCBI Taxonomy" id="1538125"/>
    <lineage>
        <taxon>Eukaryota</taxon>
        <taxon>Metazoa</taxon>
        <taxon>Ecdysozoa</taxon>
        <taxon>Arthropoda</taxon>
        <taxon>Chelicerata</taxon>
        <taxon>Arachnida</taxon>
        <taxon>Araneae</taxon>
        <taxon>Araneomorphae</taxon>
        <taxon>Entelegynae</taxon>
        <taxon>Araneoidea</taxon>
        <taxon>Araneidae</taxon>
        <taxon>Caerostris</taxon>
    </lineage>
</organism>
<keyword evidence="4 9" id="KW-0547">Nucleotide-binding</keyword>
<feature type="region of interest" description="Disordered" evidence="10">
    <location>
        <begin position="175"/>
        <end position="204"/>
    </location>
</feature>